<organism evidence="1 2">
    <name type="scientific">Venturia nashicola</name>
    <dbReference type="NCBI Taxonomy" id="86259"/>
    <lineage>
        <taxon>Eukaryota</taxon>
        <taxon>Fungi</taxon>
        <taxon>Dikarya</taxon>
        <taxon>Ascomycota</taxon>
        <taxon>Pezizomycotina</taxon>
        <taxon>Dothideomycetes</taxon>
        <taxon>Pleosporomycetidae</taxon>
        <taxon>Venturiales</taxon>
        <taxon>Venturiaceae</taxon>
        <taxon>Venturia</taxon>
    </lineage>
</organism>
<reference evidence="1 2" key="1">
    <citation type="submission" date="2019-04" db="EMBL/GenBank/DDBJ databases">
        <title>High contiguity whole genome sequence and gene annotation resource for two Venturia nashicola isolates.</title>
        <authorList>
            <person name="Prokchorchik M."/>
            <person name="Won K."/>
            <person name="Lee Y."/>
            <person name="Choi E.D."/>
            <person name="Segonzac C."/>
            <person name="Sohn K.H."/>
        </authorList>
    </citation>
    <scope>NUCLEOTIDE SEQUENCE [LARGE SCALE GENOMIC DNA]</scope>
    <source>
        <strain evidence="1 2">PRI2</strain>
    </source>
</reference>
<dbReference type="AlphaFoldDB" id="A0A4Z1PPW3"/>
<comment type="caution">
    <text evidence="1">The sequence shown here is derived from an EMBL/GenBank/DDBJ whole genome shotgun (WGS) entry which is preliminary data.</text>
</comment>
<accession>A0A4Z1PPW3</accession>
<evidence type="ECO:0000313" key="2">
    <source>
        <dbReference type="Proteomes" id="UP000298493"/>
    </source>
</evidence>
<evidence type="ECO:0000313" key="1">
    <source>
        <dbReference type="EMBL" id="TID25960.1"/>
    </source>
</evidence>
<sequence length="375" mass="43154">MLILAAFIGYPYTWIDALWTLKDQDTVVKSVLLHQMDGIYKMAHSTMILARILGNSRDKPRRTCQQLLVYSDGRRLTVFRSPGKGIHFSCDRMIWPDDVAAEKEEVRRNHQINSDFEGATEEDVWFFKIPARLERHKKKPHAMPASSRLVLVCSKFGDFRVLEGCSVARNYRDRTRVQNQNLLCANLRRRPSSWFGHAPRCLAGCTVELRKSAGNAITHPATHAPQLAVYASTSTYHHGISPAASTAQPTSALYPIVTSNARQNQIKKRVTAKTIYVKNRAVYINVLSSPRHQLLHEVHLDMHMRRTRSRRSYIVGITFVMEWEHSDVLVHCLERKEEFYVRCMSIAFRDCISEEKGGLMGNRFCHRHTCQMILF</sequence>
<dbReference type="Proteomes" id="UP000298493">
    <property type="component" value="Unassembled WGS sequence"/>
</dbReference>
<name>A0A4Z1PPW3_9PEZI</name>
<dbReference type="EMBL" id="SNSC02000003">
    <property type="protein sequence ID" value="TID25960.1"/>
    <property type="molecule type" value="Genomic_DNA"/>
</dbReference>
<proteinExistence type="predicted"/>
<protein>
    <submittedName>
        <fullName evidence="1">Uncharacterized protein</fullName>
    </submittedName>
</protein>
<gene>
    <name evidence="1" type="ORF">E6O75_ATG03823</name>
</gene>
<keyword evidence="2" id="KW-1185">Reference proteome</keyword>